<dbReference type="Proteomes" id="UP000828048">
    <property type="component" value="Chromosome 2"/>
</dbReference>
<evidence type="ECO:0000313" key="1">
    <source>
        <dbReference type="EMBL" id="KAH7834731.1"/>
    </source>
</evidence>
<keyword evidence="2" id="KW-1185">Reference proteome</keyword>
<name>A0ACB7X258_9ERIC</name>
<evidence type="ECO:0000313" key="2">
    <source>
        <dbReference type="Proteomes" id="UP000828048"/>
    </source>
</evidence>
<reference evidence="1 2" key="1">
    <citation type="journal article" date="2021" name="Hortic Res">
        <title>High-quality reference genome and annotation aids understanding of berry development for evergreen blueberry (Vaccinium darrowii).</title>
        <authorList>
            <person name="Yu J."/>
            <person name="Hulse-Kemp A.M."/>
            <person name="Babiker E."/>
            <person name="Staton M."/>
        </authorList>
    </citation>
    <scope>NUCLEOTIDE SEQUENCE [LARGE SCALE GENOMIC DNA]</scope>
    <source>
        <strain evidence="2">cv. NJ 8807/NJ 8810</strain>
        <tissue evidence="1">Young leaf</tissue>
    </source>
</reference>
<dbReference type="EMBL" id="CM037152">
    <property type="protein sequence ID" value="KAH7834731.1"/>
    <property type="molecule type" value="Genomic_DNA"/>
</dbReference>
<gene>
    <name evidence="1" type="ORF">Vadar_019044</name>
</gene>
<protein>
    <submittedName>
        <fullName evidence="1">Uncharacterized protein</fullName>
    </submittedName>
</protein>
<organism evidence="1 2">
    <name type="scientific">Vaccinium darrowii</name>
    <dbReference type="NCBI Taxonomy" id="229202"/>
    <lineage>
        <taxon>Eukaryota</taxon>
        <taxon>Viridiplantae</taxon>
        <taxon>Streptophyta</taxon>
        <taxon>Embryophyta</taxon>
        <taxon>Tracheophyta</taxon>
        <taxon>Spermatophyta</taxon>
        <taxon>Magnoliopsida</taxon>
        <taxon>eudicotyledons</taxon>
        <taxon>Gunneridae</taxon>
        <taxon>Pentapetalae</taxon>
        <taxon>asterids</taxon>
        <taxon>Ericales</taxon>
        <taxon>Ericaceae</taxon>
        <taxon>Vaccinioideae</taxon>
        <taxon>Vaccinieae</taxon>
        <taxon>Vaccinium</taxon>
    </lineage>
</organism>
<comment type="caution">
    <text evidence="1">The sequence shown here is derived from an EMBL/GenBank/DDBJ whole genome shotgun (WGS) entry which is preliminary data.</text>
</comment>
<sequence>MQDLQGALSQRGLTVTNLPDKGRCLFSTRDFSPGEVILNEEPFVSVPNRASVDARCDWCFLTTNLKRCSACQVVWYCGSTCQKSDWKLHRLECGVLSKVDKDRLKSLTPSIRLMVKLYLRRKLQNEKIIPTTATDNYNLVEALVSHISEVDEKQLVLFAQMANLVKLILQLPGIDIKEIAESFSKLACNAHTICDSELRPLGTGLYPVISIINHSCLPNSVLVFEGRVAVVRSVQHIPKGTEVSISYIETAGSTMTRQKALKEQYFFSCTCPRCVKLGQCDDIQESAILEGYRCKDDGCGGFLIRDPGDKGFICQHCGLVRDKEEITKIASETKLLSEKASRLASSGHNTEACATYKMIEELQLKLCHSFSIALMQTRETLLKILMELQDWKEALAYCRSTIPVYQRVYPGFHPLLGLQYYTCGKIEWLLGDTDNSIKSLSKAIDILQITHGMNTPFMKELSIKLEEAHAEASYKLSSKNLSIDD</sequence>
<accession>A0ACB7X258</accession>
<proteinExistence type="predicted"/>